<protein>
    <submittedName>
        <fullName evidence="1">Uncharacterized protein</fullName>
    </submittedName>
</protein>
<reference evidence="2" key="1">
    <citation type="journal article" date="2015" name="Proc. Natl. Acad. Sci. U.S.A.">
        <title>Genome sequencing of adzuki bean (Vigna angularis) provides insight into high starch and low fat accumulation and domestication.</title>
        <authorList>
            <person name="Yang K."/>
            <person name="Tian Z."/>
            <person name="Chen C."/>
            <person name="Luo L."/>
            <person name="Zhao B."/>
            <person name="Wang Z."/>
            <person name="Yu L."/>
            <person name="Li Y."/>
            <person name="Sun Y."/>
            <person name="Li W."/>
            <person name="Chen Y."/>
            <person name="Li Y."/>
            <person name="Zhang Y."/>
            <person name="Ai D."/>
            <person name="Zhao J."/>
            <person name="Shang C."/>
            <person name="Ma Y."/>
            <person name="Wu B."/>
            <person name="Wang M."/>
            <person name="Gao L."/>
            <person name="Sun D."/>
            <person name="Zhang P."/>
            <person name="Guo F."/>
            <person name="Wang W."/>
            <person name="Li Y."/>
            <person name="Wang J."/>
            <person name="Varshney R.K."/>
            <person name="Wang J."/>
            <person name="Ling H.Q."/>
            <person name="Wan P."/>
        </authorList>
    </citation>
    <scope>NUCLEOTIDE SEQUENCE</scope>
    <source>
        <strain evidence="2">cv. Jingnong 6</strain>
    </source>
</reference>
<dbReference type="Proteomes" id="UP000053144">
    <property type="component" value="Unassembled WGS sequence"/>
</dbReference>
<sequence length="57" mass="6379">MTSSNTKSGLIPDLIKQTALRKMKEKKTLQIVDQATLAEQSQLLSSWMVRNEDQSAS</sequence>
<evidence type="ECO:0000313" key="2">
    <source>
        <dbReference type="Proteomes" id="UP000053144"/>
    </source>
</evidence>
<dbReference type="Gramene" id="KOM25336">
    <property type="protein sequence ID" value="KOM25336"/>
    <property type="gene ID" value="LR48_Vigan98s000300"/>
</dbReference>
<organism evidence="1 2">
    <name type="scientific">Phaseolus angularis</name>
    <name type="common">Azuki bean</name>
    <name type="synonym">Vigna angularis</name>
    <dbReference type="NCBI Taxonomy" id="3914"/>
    <lineage>
        <taxon>Eukaryota</taxon>
        <taxon>Viridiplantae</taxon>
        <taxon>Streptophyta</taxon>
        <taxon>Embryophyta</taxon>
        <taxon>Tracheophyta</taxon>
        <taxon>Spermatophyta</taxon>
        <taxon>Magnoliopsida</taxon>
        <taxon>eudicotyledons</taxon>
        <taxon>Gunneridae</taxon>
        <taxon>Pentapetalae</taxon>
        <taxon>rosids</taxon>
        <taxon>fabids</taxon>
        <taxon>Fabales</taxon>
        <taxon>Fabaceae</taxon>
        <taxon>Papilionoideae</taxon>
        <taxon>50 kb inversion clade</taxon>
        <taxon>NPAAA clade</taxon>
        <taxon>indigoferoid/millettioid clade</taxon>
        <taxon>Phaseoleae</taxon>
        <taxon>Vigna</taxon>
    </lineage>
</organism>
<name>A0A0L9T4Q4_PHAAN</name>
<dbReference type="AlphaFoldDB" id="A0A0L9T4Q4"/>
<dbReference type="EMBL" id="KQ258264">
    <property type="protein sequence ID" value="KOM25336.1"/>
    <property type="molecule type" value="Genomic_DNA"/>
</dbReference>
<evidence type="ECO:0000313" key="1">
    <source>
        <dbReference type="EMBL" id="KOM25336.1"/>
    </source>
</evidence>
<gene>
    <name evidence="1" type="ORF">LR48_Vigan98s000300</name>
</gene>
<proteinExistence type="predicted"/>
<accession>A0A0L9T4Q4</accession>